<accession>A0A2H3JQ74</accession>
<evidence type="ECO:0000313" key="1">
    <source>
        <dbReference type="EMBL" id="PCH40969.1"/>
    </source>
</evidence>
<name>A0A2H3JQ74_WOLCO</name>
<sequence length="520" mass="57043">MAGGTAQGTGTHTDFLKEENAVLKTHIHTLAKHVSRVPMQTEGAVERAVMRAGKAADHTRAELNIKTHGVIPEETCALVHDLLGKGVPVSQVNAAMSAVASAAGCTISGSLSERSVGRVALKGYVASKMQLVEEISKADAHELPAKITGANTDHAKDQKKFARLCEAWKITSECELCGERALALMTKEELIPILWEESSRTIETAGGIAVWDRLPECEQDRRHWETLAAVITRLGEASYDALTDEEKRRARLFVWGGCCMHKDLNAVKGGNAGLRDFWKVSGLTGPILLMNRDNDAAASTGGPAAKARAEVESDGGGIKTTKLAGAKFRHKYDKKGQQDSYRIFFEASSAVGTTVRFPDTSNTRYQSHCLAAEELLVHLPLYIEFLEAIRDKKDNHQFNHMEANLYKALHDIPTLTGLSVLALYSQAICHPYLWQIHGPNQDSSNLLELGPLHDHIKTHCQHVIEEPALLLDPSADYQEGSLDGKLWERPQVIYTVKRLMPDLSHLRPALIAFFKGALST</sequence>
<dbReference type="EMBL" id="KB468113">
    <property type="protein sequence ID" value="PCH40969.1"/>
    <property type="molecule type" value="Genomic_DNA"/>
</dbReference>
<dbReference type="OMA" id="TSECELC"/>
<dbReference type="AlphaFoldDB" id="A0A2H3JQ74"/>
<dbReference type="Proteomes" id="UP000218811">
    <property type="component" value="Unassembled WGS sequence"/>
</dbReference>
<keyword evidence="2" id="KW-1185">Reference proteome</keyword>
<evidence type="ECO:0000313" key="2">
    <source>
        <dbReference type="Proteomes" id="UP000218811"/>
    </source>
</evidence>
<reference evidence="1 2" key="1">
    <citation type="journal article" date="2012" name="Science">
        <title>The Paleozoic origin of enzymatic lignin decomposition reconstructed from 31 fungal genomes.</title>
        <authorList>
            <person name="Floudas D."/>
            <person name="Binder M."/>
            <person name="Riley R."/>
            <person name="Barry K."/>
            <person name="Blanchette R.A."/>
            <person name="Henrissat B."/>
            <person name="Martinez A.T."/>
            <person name="Otillar R."/>
            <person name="Spatafora J.W."/>
            <person name="Yadav J.S."/>
            <person name="Aerts A."/>
            <person name="Benoit I."/>
            <person name="Boyd A."/>
            <person name="Carlson A."/>
            <person name="Copeland A."/>
            <person name="Coutinho P.M."/>
            <person name="de Vries R.P."/>
            <person name="Ferreira P."/>
            <person name="Findley K."/>
            <person name="Foster B."/>
            <person name="Gaskell J."/>
            <person name="Glotzer D."/>
            <person name="Gorecki P."/>
            <person name="Heitman J."/>
            <person name="Hesse C."/>
            <person name="Hori C."/>
            <person name="Igarashi K."/>
            <person name="Jurgens J.A."/>
            <person name="Kallen N."/>
            <person name="Kersten P."/>
            <person name="Kohler A."/>
            <person name="Kuees U."/>
            <person name="Kumar T.K.A."/>
            <person name="Kuo A."/>
            <person name="LaButti K."/>
            <person name="Larrondo L.F."/>
            <person name="Lindquist E."/>
            <person name="Ling A."/>
            <person name="Lombard V."/>
            <person name="Lucas S."/>
            <person name="Lundell T."/>
            <person name="Martin R."/>
            <person name="McLaughlin D.J."/>
            <person name="Morgenstern I."/>
            <person name="Morin E."/>
            <person name="Murat C."/>
            <person name="Nagy L.G."/>
            <person name="Nolan M."/>
            <person name="Ohm R.A."/>
            <person name="Patyshakuliyeva A."/>
            <person name="Rokas A."/>
            <person name="Ruiz-Duenas F.J."/>
            <person name="Sabat G."/>
            <person name="Salamov A."/>
            <person name="Samejima M."/>
            <person name="Schmutz J."/>
            <person name="Slot J.C."/>
            <person name="St John F."/>
            <person name="Stenlid J."/>
            <person name="Sun H."/>
            <person name="Sun S."/>
            <person name="Syed K."/>
            <person name="Tsang A."/>
            <person name="Wiebenga A."/>
            <person name="Young D."/>
            <person name="Pisabarro A."/>
            <person name="Eastwood D.C."/>
            <person name="Martin F."/>
            <person name="Cullen D."/>
            <person name="Grigoriev I.V."/>
            <person name="Hibbett D.S."/>
        </authorList>
    </citation>
    <scope>NUCLEOTIDE SEQUENCE [LARGE SCALE GENOMIC DNA]</scope>
    <source>
        <strain evidence="1 2">MD-104</strain>
    </source>
</reference>
<organism evidence="1 2">
    <name type="scientific">Wolfiporia cocos (strain MD-104)</name>
    <name type="common">Brown rot fungus</name>
    <dbReference type="NCBI Taxonomy" id="742152"/>
    <lineage>
        <taxon>Eukaryota</taxon>
        <taxon>Fungi</taxon>
        <taxon>Dikarya</taxon>
        <taxon>Basidiomycota</taxon>
        <taxon>Agaricomycotina</taxon>
        <taxon>Agaricomycetes</taxon>
        <taxon>Polyporales</taxon>
        <taxon>Phaeolaceae</taxon>
        <taxon>Wolfiporia</taxon>
    </lineage>
</organism>
<dbReference type="OrthoDB" id="3236156at2759"/>
<gene>
    <name evidence="1" type="ORF">WOLCODRAFT_16798</name>
</gene>
<protein>
    <submittedName>
        <fullName evidence="1">Uncharacterized protein</fullName>
    </submittedName>
</protein>
<dbReference type="STRING" id="742152.A0A2H3JQ74"/>
<proteinExistence type="predicted"/>